<name>A0A9W9JUX3_9EURO</name>
<feature type="domain" description="Zn(2)-C6 fungal-type" evidence="7">
    <location>
        <begin position="7"/>
        <end position="40"/>
    </location>
</feature>
<accession>A0A9W9JUX3</accession>
<dbReference type="PROSITE" id="PS50048">
    <property type="entry name" value="ZN2_CY6_FUNGAL_2"/>
    <property type="match status" value="1"/>
</dbReference>
<dbReference type="OrthoDB" id="5226580at2759"/>
<sequence length="582" mass="66340">MATVSRTCQSCANSKVRCIRNVDNPHVCNRCLRLGRECIYRQTGRRFHGFQKDRRIEALESRVKELLTDRAASADISKVQSERETSTRSVSIADDEDGSRDVVDQGFLSMETAQSYLDAFRTVMTPHFPFVVIPPDVSAHQLRQDKPFLFLAVLSAASYENMPLQRSLGAEVKKAVSSRMILNGEISFDLLQGLLVFLAWSHYHTKPHRYTQYLQLAISLIIELRLDRAPQTRTWKTGLSFQPDGPPNRDVYDRPSWGNDEKRAIIGCYYLSSSIAILLQKYSTFPYVTYIEICCQSLHQDNEYPHDKYITHIVQLQHIAEKIDRLSADHGEELVRPGSGAELYVTNVKNDLSNFHKRLPFNLFDSSFLAFHFHATGLCLYQLALGLTDEQPRSPFGGSISQRWREELSCAAVNAAESIIGIYTSLPPASELGFTNTQWIQMAFAMLIGYRHTAASEDPENIAAFLRTLTQLRQRVGALSTPNVDHNGDRDVFCDFRKRIVQIQSRLERGKKDDTPSSGIYFDRSMEASTQFVSNPGITFQEPDSVEWQLPQDEMLVFMEDYRLPDDFLLNTSVEQVMNSWI</sequence>
<evidence type="ECO:0000256" key="2">
    <source>
        <dbReference type="ARBA" id="ARBA00023015"/>
    </source>
</evidence>
<dbReference type="RefSeq" id="XP_056468872.1">
    <property type="nucleotide sequence ID" value="XM_056623884.1"/>
</dbReference>
<dbReference type="SUPFAM" id="SSF57701">
    <property type="entry name" value="Zn2/Cys6 DNA-binding domain"/>
    <property type="match status" value="1"/>
</dbReference>
<dbReference type="AlphaFoldDB" id="A0A9W9JUX3"/>
<dbReference type="PANTHER" id="PTHR31845">
    <property type="entry name" value="FINGER DOMAIN PROTEIN, PUTATIVE-RELATED"/>
    <property type="match status" value="1"/>
</dbReference>
<keyword evidence="3" id="KW-0238">DNA-binding</keyword>
<dbReference type="PANTHER" id="PTHR31845:SF37">
    <property type="entry name" value="TRANSCRIPTION FACTOR DOMAIN-CONTAINING PROTEIN"/>
    <property type="match status" value="1"/>
</dbReference>
<evidence type="ECO:0000256" key="6">
    <source>
        <dbReference type="SAM" id="MobiDB-lite"/>
    </source>
</evidence>
<keyword evidence="4" id="KW-0804">Transcription</keyword>
<evidence type="ECO:0000256" key="3">
    <source>
        <dbReference type="ARBA" id="ARBA00023125"/>
    </source>
</evidence>
<reference evidence="8" key="1">
    <citation type="submission" date="2022-11" db="EMBL/GenBank/DDBJ databases">
        <authorList>
            <person name="Petersen C."/>
        </authorList>
    </citation>
    <scope>NUCLEOTIDE SEQUENCE</scope>
    <source>
        <strain evidence="8">IBT 30761</strain>
    </source>
</reference>
<evidence type="ECO:0000313" key="8">
    <source>
        <dbReference type="EMBL" id="KAJ5082350.1"/>
    </source>
</evidence>
<gene>
    <name evidence="8" type="ORF">N7532_011393</name>
</gene>
<dbReference type="InterPro" id="IPR001138">
    <property type="entry name" value="Zn2Cys6_DnaBD"/>
</dbReference>
<keyword evidence="9" id="KW-1185">Reference proteome</keyword>
<keyword evidence="5" id="KW-0539">Nucleus</keyword>
<evidence type="ECO:0000313" key="9">
    <source>
        <dbReference type="Proteomes" id="UP001149074"/>
    </source>
</evidence>
<dbReference type="GeneID" id="81362863"/>
<evidence type="ECO:0000256" key="4">
    <source>
        <dbReference type="ARBA" id="ARBA00023163"/>
    </source>
</evidence>
<dbReference type="GO" id="GO:0005634">
    <property type="term" value="C:nucleus"/>
    <property type="evidence" value="ECO:0007669"/>
    <property type="project" value="UniProtKB-SubCell"/>
</dbReference>
<dbReference type="InterPro" id="IPR036864">
    <property type="entry name" value="Zn2-C6_fun-type_DNA-bd_sf"/>
</dbReference>
<comment type="caution">
    <text evidence="8">The sequence shown here is derived from an EMBL/GenBank/DDBJ whole genome shotgun (WGS) entry which is preliminary data.</text>
</comment>
<feature type="region of interest" description="Disordered" evidence="6">
    <location>
        <begin position="77"/>
        <end position="98"/>
    </location>
</feature>
<dbReference type="CDD" id="cd12148">
    <property type="entry name" value="fungal_TF_MHR"/>
    <property type="match status" value="1"/>
</dbReference>
<dbReference type="GO" id="GO:0000981">
    <property type="term" value="F:DNA-binding transcription factor activity, RNA polymerase II-specific"/>
    <property type="evidence" value="ECO:0007669"/>
    <property type="project" value="InterPro"/>
</dbReference>
<dbReference type="Gene3D" id="4.10.240.10">
    <property type="entry name" value="Zn(2)-C6 fungal-type DNA-binding domain"/>
    <property type="match status" value="1"/>
</dbReference>
<keyword evidence="2" id="KW-0805">Transcription regulation</keyword>
<protein>
    <recommendedName>
        <fullName evidence="7">Zn(2)-C6 fungal-type domain-containing protein</fullName>
    </recommendedName>
</protein>
<dbReference type="InterPro" id="IPR051089">
    <property type="entry name" value="prtT"/>
</dbReference>
<dbReference type="PROSITE" id="PS00463">
    <property type="entry name" value="ZN2_CY6_FUNGAL_1"/>
    <property type="match status" value="1"/>
</dbReference>
<dbReference type="EMBL" id="JAPQKI010000011">
    <property type="protein sequence ID" value="KAJ5082350.1"/>
    <property type="molecule type" value="Genomic_DNA"/>
</dbReference>
<comment type="subcellular location">
    <subcellularLocation>
        <location evidence="1">Nucleus</location>
    </subcellularLocation>
</comment>
<dbReference type="GO" id="GO:0008270">
    <property type="term" value="F:zinc ion binding"/>
    <property type="evidence" value="ECO:0007669"/>
    <property type="project" value="InterPro"/>
</dbReference>
<reference evidence="8" key="2">
    <citation type="journal article" date="2023" name="IMA Fungus">
        <title>Comparative genomic study of the Penicillium genus elucidates a diverse pangenome and 15 lateral gene transfer events.</title>
        <authorList>
            <person name="Petersen C."/>
            <person name="Sorensen T."/>
            <person name="Nielsen M.R."/>
            <person name="Sondergaard T.E."/>
            <person name="Sorensen J.L."/>
            <person name="Fitzpatrick D.A."/>
            <person name="Frisvad J.C."/>
            <person name="Nielsen K.L."/>
        </authorList>
    </citation>
    <scope>NUCLEOTIDE SEQUENCE</scope>
    <source>
        <strain evidence="8">IBT 30761</strain>
    </source>
</reference>
<evidence type="ECO:0000259" key="7">
    <source>
        <dbReference type="PROSITE" id="PS50048"/>
    </source>
</evidence>
<dbReference type="Proteomes" id="UP001149074">
    <property type="component" value="Unassembled WGS sequence"/>
</dbReference>
<dbReference type="CDD" id="cd00067">
    <property type="entry name" value="GAL4"/>
    <property type="match status" value="1"/>
</dbReference>
<evidence type="ECO:0000256" key="1">
    <source>
        <dbReference type="ARBA" id="ARBA00004123"/>
    </source>
</evidence>
<proteinExistence type="predicted"/>
<organism evidence="8 9">
    <name type="scientific">Penicillium argentinense</name>
    <dbReference type="NCBI Taxonomy" id="1131581"/>
    <lineage>
        <taxon>Eukaryota</taxon>
        <taxon>Fungi</taxon>
        <taxon>Dikarya</taxon>
        <taxon>Ascomycota</taxon>
        <taxon>Pezizomycotina</taxon>
        <taxon>Eurotiomycetes</taxon>
        <taxon>Eurotiomycetidae</taxon>
        <taxon>Eurotiales</taxon>
        <taxon>Aspergillaceae</taxon>
        <taxon>Penicillium</taxon>
    </lineage>
</organism>
<dbReference type="GO" id="GO:0000976">
    <property type="term" value="F:transcription cis-regulatory region binding"/>
    <property type="evidence" value="ECO:0007669"/>
    <property type="project" value="TreeGrafter"/>
</dbReference>
<evidence type="ECO:0000256" key="5">
    <source>
        <dbReference type="ARBA" id="ARBA00023242"/>
    </source>
</evidence>